<feature type="transmembrane region" description="Helical" evidence="5">
    <location>
        <begin position="169"/>
        <end position="190"/>
    </location>
</feature>
<feature type="transmembrane region" description="Helical" evidence="5">
    <location>
        <begin position="286"/>
        <end position="304"/>
    </location>
</feature>
<sequence length="419" mass="44728">MSGVPLAIEPKDGEARVVAPRSPGVSLAGTVVTMLNVFVGGGSVVLPYAFRLSGWLFVPLLLAVGVLMGFTLWIMGFLLSSLDQRAEEMGMPRSQRDWGLIGYAAFGNVGRLLFAGCMFFDLSGGALVLVSIVIEQLPFLLPFKHNVTAVLSCALAFSCCLLPKRFFSVMAVLGMASQVLLILGLVITGSELSSLNEVASDQVLLKAGGVPSAFGIALLCFLAHSEAPLIYQMMEDRKQWTKAVVYSMTLTEAFLLSFGVLGYGFFGGSVAESIADNIGRDLELQVLPGGLNVLLGAITILGLSTKQLVTLPLLLDATTDLFGEKLQWKGQLLMKAIILSVSGVIVVMLKDAVAFIGDLVGILPANGVCVIFPCAALLQMYGQQMNIWQRMGVRALVVIFTLYSIFGTVSTIQQQVNAM</sequence>
<keyword evidence="8" id="KW-1185">Reference proteome</keyword>
<evidence type="ECO:0000256" key="2">
    <source>
        <dbReference type="ARBA" id="ARBA00022692"/>
    </source>
</evidence>
<evidence type="ECO:0000313" key="8">
    <source>
        <dbReference type="Proteomes" id="UP000649617"/>
    </source>
</evidence>
<keyword evidence="4 5" id="KW-0472">Membrane</keyword>
<evidence type="ECO:0000259" key="6">
    <source>
        <dbReference type="Pfam" id="PF01490"/>
    </source>
</evidence>
<dbReference type="AlphaFoldDB" id="A0A812WDA4"/>
<feature type="transmembrane region" description="Helical" evidence="5">
    <location>
        <begin position="393"/>
        <end position="412"/>
    </location>
</feature>
<comment type="subcellular location">
    <subcellularLocation>
        <location evidence="1">Membrane</location>
        <topology evidence="1">Multi-pass membrane protein</topology>
    </subcellularLocation>
</comment>
<dbReference type="PANTHER" id="PTHR22950:SF349">
    <property type="entry name" value="AMINO ACID TRANSPORTER TRANSMEMBRANE DOMAIN-CONTAINING PROTEIN"/>
    <property type="match status" value="1"/>
</dbReference>
<name>A0A812WDA4_SYMPI</name>
<evidence type="ECO:0000256" key="3">
    <source>
        <dbReference type="ARBA" id="ARBA00022989"/>
    </source>
</evidence>
<evidence type="ECO:0000256" key="5">
    <source>
        <dbReference type="SAM" id="Phobius"/>
    </source>
</evidence>
<feature type="transmembrane region" description="Helical" evidence="5">
    <location>
        <begin position="361"/>
        <end position="381"/>
    </location>
</feature>
<dbReference type="OrthoDB" id="655540at2759"/>
<comment type="caution">
    <text evidence="7">The sequence shown here is derived from an EMBL/GenBank/DDBJ whole genome shotgun (WGS) entry which is preliminary data.</text>
</comment>
<gene>
    <name evidence="7" type="primary">AVT1J</name>
    <name evidence="7" type="ORF">SPIL2461_LOCUS18264</name>
</gene>
<dbReference type="Proteomes" id="UP000649617">
    <property type="component" value="Unassembled WGS sequence"/>
</dbReference>
<reference evidence="7" key="1">
    <citation type="submission" date="2021-02" db="EMBL/GenBank/DDBJ databases">
        <authorList>
            <person name="Dougan E. K."/>
            <person name="Rhodes N."/>
            <person name="Thang M."/>
            <person name="Chan C."/>
        </authorList>
    </citation>
    <scope>NUCLEOTIDE SEQUENCE</scope>
</reference>
<feature type="transmembrane region" description="Helical" evidence="5">
    <location>
        <begin position="56"/>
        <end position="79"/>
    </location>
</feature>
<evidence type="ECO:0000313" key="7">
    <source>
        <dbReference type="EMBL" id="CAE7666738.1"/>
    </source>
</evidence>
<feature type="transmembrane region" description="Helical" evidence="5">
    <location>
        <begin position="100"/>
        <end position="133"/>
    </location>
</feature>
<proteinExistence type="predicted"/>
<feature type="transmembrane region" description="Helical" evidence="5">
    <location>
        <begin position="243"/>
        <end position="266"/>
    </location>
</feature>
<dbReference type="GO" id="GO:0005774">
    <property type="term" value="C:vacuolar membrane"/>
    <property type="evidence" value="ECO:0007669"/>
    <property type="project" value="TreeGrafter"/>
</dbReference>
<evidence type="ECO:0000256" key="4">
    <source>
        <dbReference type="ARBA" id="ARBA00023136"/>
    </source>
</evidence>
<feature type="transmembrane region" description="Helical" evidence="5">
    <location>
        <begin position="210"/>
        <end position="231"/>
    </location>
</feature>
<dbReference type="Pfam" id="PF01490">
    <property type="entry name" value="Aa_trans"/>
    <property type="match status" value="1"/>
</dbReference>
<evidence type="ECO:0000256" key="1">
    <source>
        <dbReference type="ARBA" id="ARBA00004141"/>
    </source>
</evidence>
<keyword evidence="3 5" id="KW-1133">Transmembrane helix</keyword>
<feature type="domain" description="Amino acid transporter transmembrane" evidence="6">
    <location>
        <begin position="29"/>
        <end position="410"/>
    </location>
</feature>
<dbReference type="GO" id="GO:0015179">
    <property type="term" value="F:L-amino acid transmembrane transporter activity"/>
    <property type="evidence" value="ECO:0007669"/>
    <property type="project" value="TreeGrafter"/>
</dbReference>
<feature type="transmembrane region" description="Helical" evidence="5">
    <location>
        <begin position="25"/>
        <end position="50"/>
    </location>
</feature>
<dbReference type="PANTHER" id="PTHR22950">
    <property type="entry name" value="AMINO ACID TRANSPORTER"/>
    <property type="match status" value="1"/>
</dbReference>
<organism evidence="7 8">
    <name type="scientific">Symbiodinium pilosum</name>
    <name type="common">Dinoflagellate</name>
    <dbReference type="NCBI Taxonomy" id="2952"/>
    <lineage>
        <taxon>Eukaryota</taxon>
        <taxon>Sar</taxon>
        <taxon>Alveolata</taxon>
        <taxon>Dinophyceae</taxon>
        <taxon>Suessiales</taxon>
        <taxon>Symbiodiniaceae</taxon>
        <taxon>Symbiodinium</taxon>
    </lineage>
</organism>
<feature type="transmembrane region" description="Helical" evidence="5">
    <location>
        <begin position="332"/>
        <end position="349"/>
    </location>
</feature>
<protein>
    <submittedName>
        <fullName evidence="7">AVT1J protein</fullName>
    </submittedName>
</protein>
<dbReference type="EMBL" id="CAJNIZ010043724">
    <property type="protein sequence ID" value="CAE7666738.1"/>
    <property type="molecule type" value="Genomic_DNA"/>
</dbReference>
<accession>A0A812WDA4</accession>
<dbReference type="InterPro" id="IPR013057">
    <property type="entry name" value="AA_transpt_TM"/>
</dbReference>
<keyword evidence="2 5" id="KW-0812">Transmembrane</keyword>